<protein>
    <recommendedName>
        <fullName evidence="11">TNFR-Cys domain-containing protein</fullName>
    </recommendedName>
</protein>
<evidence type="ECO:0000256" key="7">
    <source>
        <dbReference type="ARBA" id="ARBA00023180"/>
    </source>
</evidence>
<feature type="domain" description="TNFR-Cys" evidence="11">
    <location>
        <begin position="462"/>
        <end position="503"/>
    </location>
</feature>
<comment type="subcellular location">
    <subcellularLocation>
        <location evidence="1">Secreted</location>
    </subcellularLocation>
</comment>
<sequence>MKNMMEITPCTEMTDRTCKCRPGFYCGSPVSGTCRRDCEPCTNGFTNTSNLSTSCQPYMDCKKLGMVVISEGTSTADRVCGHEDDHESIPLIATPDTTKKADTPDMPYITKKPDTPDTMNKTDMPYITNKTDTPDMPTNKPDTLDTMNKTDMPYVTNKTDTPDITKKTDTPYTAEKTDTPDTPYTKKDRRILDTSDTPYITTQTPPSSTHTTHTTPSSNSPTVTSVASETTAVSGQSADRGGSSPPSEPHSKTTWIFLFVLLLVLCFLLCLFRKCKSRGIKYKLECAGRAFARYPGFPNSNLETLLPTSNVTDTSREVRDVQGQGSSPGKIEQVNIEHVGKADGINNNIGSIVIYSPGMVILGSNSNEKKEEAETSGEDASEDTRLMSVPQQESSSEEDIRLATQEELGKELSIPSNSLPYKTDGACRDNEYKVGSYCCSKCRAGTRKVGDCTSVTDTVCEDCPAGMYSSMNYFHNCFTCSKCQEDKGMEYAKPCTRENDAVCVCKSGWYCVLNDDPCTSCERHAKCQPGKGAVFPGSPTENVRCGKCSPGTFSNEYSTRPCQSHTRCELQGRSVLKPGNATADTVCGPVLPTTLNLVANSRRPITTRTTSSPMETSMFLFSLSSQSSSSVFATRPPDAVPVGLWIGLPVVLMLVVLLISTVICCTHHRKAMFKPAVHDAVEAGLCKKSAPLCSQTENHVLLADNSSSSDPSTSLSSDSHSQGTGVSQDCLHVEQPSVSSPVVNVSFTATINCQVNPAMGYCSVPISPCVHLPEPEFPLSQEEELCMSCEQEDSKDAIQSVQESGMTKY</sequence>
<evidence type="ECO:0000313" key="13">
    <source>
        <dbReference type="Proteomes" id="UP001274896"/>
    </source>
</evidence>
<dbReference type="PROSITE" id="PS00652">
    <property type="entry name" value="TNFR_NGFR_1"/>
    <property type="match status" value="2"/>
</dbReference>
<feature type="domain" description="TNFR-Cys" evidence="11">
    <location>
        <begin position="426"/>
        <end position="460"/>
    </location>
</feature>
<feature type="disulfide bond" evidence="8">
    <location>
        <begin position="442"/>
        <end position="460"/>
    </location>
</feature>
<gene>
    <name evidence="12" type="ORF">QTP70_025350</name>
</gene>
<feature type="compositionally biased region" description="Low complexity" evidence="9">
    <location>
        <begin position="201"/>
        <end position="234"/>
    </location>
</feature>
<accession>A0AAE0UP56</accession>
<feature type="repeat" description="TNFR-Cys" evidence="8">
    <location>
        <begin position="426"/>
        <end position="460"/>
    </location>
</feature>
<keyword evidence="10" id="KW-0472">Membrane</keyword>
<evidence type="ECO:0000256" key="8">
    <source>
        <dbReference type="PROSITE-ProRule" id="PRU00206"/>
    </source>
</evidence>
<keyword evidence="5" id="KW-0677">Repeat</keyword>
<evidence type="ECO:0000256" key="1">
    <source>
        <dbReference type="ARBA" id="ARBA00004613"/>
    </source>
</evidence>
<dbReference type="PROSITE" id="PS50050">
    <property type="entry name" value="TNFR_NGFR_2"/>
    <property type="match status" value="3"/>
</dbReference>
<evidence type="ECO:0000256" key="3">
    <source>
        <dbReference type="ARBA" id="ARBA00022703"/>
    </source>
</evidence>
<keyword evidence="2" id="KW-0964">Secreted</keyword>
<keyword evidence="7" id="KW-0325">Glycoprotein</keyword>
<dbReference type="InterPro" id="IPR052459">
    <property type="entry name" value="TNFRSF_decoy_receptor"/>
</dbReference>
<dbReference type="PANTHER" id="PTHR23097:SF90">
    <property type="entry name" value="TUMOR NECROSIS FACTOR RECEPTOR SUPERFAMILY MEMBER 11B"/>
    <property type="match status" value="1"/>
</dbReference>
<feature type="compositionally biased region" description="Low complexity" evidence="9">
    <location>
        <begin position="704"/>
        <end position="721"/>
    </location>
</feature>
<feature type="repeat" description="TNFR-Cys" evidence="8">
    <location>
        <begin position="462"/>
        <end position="503"/>
    </location>
</feature>
<evidence type="ECO:0000256" key="9">
    <source>
        <dbReference type="SAM" id="MobiDB-lite"/>
    </source>
</evidence>
<evidence type="ECO:0000313" key="12">
    <source>
        <dbReference type="EMBL" id="KAK3512806.1"/>
    </source>
</evidence>
<feature type="repeat" description="TNFR-Cys" evidence="8">
    <location>
        <begin position="547"/>
        <end position="587"/>
    </location>
</feature>
<dbReference type="Pfam" id="PF00020">
    <property type="entry name" value="TNFR_c6"/>
    <property type="match status" value="3"/>
</dbReference>
<dbReference type="GO" id="GO:0005576">
    <property type="term" value="C:extracellular region"/>
    <property type="evidence" value="ECO:0007669"/>
    <property type="project" value="UniProtKB-SubCell"/>
</dbReference>
<dbReference type="Proteomes" id="UP001274896">
    <property type="component" value="Unassembled WGS sequence"/>
</dbReference>
<keyword evidence="13" id="KW-1185">Reference proteome</keyword>
<evidence type="ECO:0000256" key="2">
    <source>
        <dbReference type="ARBA" id="ARBA00022525"/>
    </source>
</evidence>
<keyword evidence="6 8" id="KW-1015">Disulfide bond</keyword>
<keyword evidence="10" id="KW-1133">Transmembrane helix</keyword>
<dbReference type="InterPro" id="IPR001368">
    <property type="entry name" value="TNFR/NGFR_Cys_rich_reg"/>
</dbReference>
<comment type="caution">
    <text evidence="8">Lacks conserved residue(s) required for the propagation of feature annotation.</text>
</comment>
<comment type="caution">
    <text evidence="12">The sequence shown here is derived from an EMBL/GenBank/DDBJ whole genome shotgun (WGS) entry which is preliminary data.</text>
</comment>
<evidence type="ECO:0000256" key="6">
    <source>
        <dbReference type="ARBA" id="ARBA00023157"/>
    </source>
</evidence>
<organism evidence="12 13">
    <name type="scientific">Hemibagrus guttatus</name>
    <dbReference type="NCBI Taxonomy" id="175788"/>
    <lineage>
        <taxon>Eukaryota</taxon>
        <taxon>Metazoa</taxon>
        <taxon>Chordata</taxon>
        <taxon>Craniata</taxon>
        <taxon>Vertebrata</taxon>
        <taxon>Euteleostomi</taxon>
        <taxon>Actinopterygii</taxon>
        <taxon>Neopterygii</taxon>
        <taxon>Teleostei</taxon>
        <taxon>Ostariophysi</taxon>
        <taxon>Siluriformes</taxon>
        <taxon>Bagridae</taxon>
        <taxon>Hemibagrus</taxon>
    </lineage>
</organism>
<feature type="compositionally biased region" description="Basic and acidic residues" evidence="9">
    <location>
        <begin position="160"/>
        <end position="193"/>
    </location>
</feature>
<dbReference type="SUPFAM" id="SSF57586">
    <property type="entry name" value="TNF receptor-like"/>
    <property type="match status" value="4"/>
</dbReference>
<feature type="disulfide bond" evidence="8">
    <location>
        <begin position="439"/>
        <end position="452"/>
    </location>
</feature>
<dbReference type="AlphaFoldDB" id="A0AAE0UP56"/>
<proteinExistence type="predicted"/>
<keyword evidence="4" id="KW-0732">Signal</keyword>
<dbReference type="SMART" id="SM00208">
    <property type="entry name" value="TNFR"/>
    <property type="match status" value="5"/>
</dbReference>
<feature type="region of interest" description="Disordered" evidence="9">
    <location>
        <begin position="703"/>
        <end position="727"/>
    </location>
</feature>
<feature type="region of interest" description="Disordered" evidence="9">
    <location>
        <begin position="366"/>
        <end position="400"/>
    </location>
</feature>
<evidence type="ECO:0000259" key="11">
    <source>
        <dbReference type="PROSITE" id="PS50050"/>
    </source>
</evidence>
<dbReference type="PANTHER" id="PTHR23097">
    <property type="entry name" value="TUMOR NECROSIS FACTOR RECEPTOR SUPERFAMILY MEMBER"/>
    <property type="match status" value="1"/>
</dbReference>
<feature type="transmembrane region" description="Helical" evidence="10">
    <location>
        <begin position="254"/>
        <end position="272"/>
    </location>
</feature>
<name>A0AAE0UP56_9TELE</name>
<feature type="region of interest" description="Disordered" evidence="9">
    <location>
        <begin position="95"/>
        <end position="248"/>
    </location>
</feature>
<evidence type="ECO:0000256" key="4">
    <source>
        <dbReference type="ARBA" id="ARBA00022729"/>
    </source>
</evidence>
<feature type="transmembrane region" description="Helical" evidence="10">
    <location>
        <begin position="642"/>
        <end position="665"/>
    </location>
</feature>
<keyword evidence="10" id="KW-0812">Transmembrane</keyword>
<dbReference type="Gene3D" id="2.10.50.10">
    <property type="entry name" value="Tumor Necrosis Factor Receptor, subunit A, domain 2"/>
    <property type="match status" value="4"/>
</dbReference>
<dbReference type="GO" id="GO:0006915">
    <property type="term" value="P:apoptotic process"/>
    <property type="evidence" value="ECO:0007669"/>
    <property type="project" value="UniProtKB-KW"/>
</dbReference>
<dbReference type="EMBL" id="JAUCMX010000023">
    <property type="protein sequence ID" value="KAK3512806.1"/>
    <property type="molecule type" value="Genomic_DNA"/>
</dbReference>
<evidence type="ECO:0000256" key="5">
    <source>
        <dbReference type="ARBA" id="ARBA00022737"/>
    </source>
</evidence>
<feature type="domain" description="TNFR-Cys" evidence="11">
    <location>
        <begin position="547"/>
        <end position="587"/>
    </location>
</feature>
<evidence type="ECO:0000256" key="10">
    <source>
        <dbReference type="SAM" id="Phobius"/>
    </source>
</evidence>
<keyword evidence="3" id="KW-0053">Apoptosis</keyword>
<reference evidence="12" key="1">
    <citation type="submission" date="2023-06" db="EMBL/GenBank/DDBJ databases">
        <title>Male Hemibagrus guttatus genome.</title>
        <authorList>
            <person name="Bian C."/>
        </authorList>
    </citation>
    <scope>NUCLEOTIDE SEQUENCE</scope>
    <source>
        <strain evidence="12">Male_cb2023</strain>
        <tissue evidence="12">Muscle</tissue>
    </source>
</reference>